<proteinExistence type="predicted"/>
<dbReference type="EMBL" id="MT774401">
    <property type="protein sequence ID" value="QOR57211.1"/>
    <property type="molecule type" value="Genomic_DNA"/>
</dbReference>
<dbReference type="Proteomes" id="UP000593734">
    <property type="component" value="Segment"/>
</dbReference>
<evidence type="ECO:0000313" key="2">
    <source>
        <dbReference type="Proteomes" id="UP000593734"/>
    </source>
</evidence>
<organism evidence="1 2">
    <name type="scientific">uncultured phage cr6_1</name>
    <dbReference type="NCBI Taxonomy" id="2772085"/>
    <lineage>
        <taxon>Viruses</taxon>
        <taxon>Duplodnaviria</taxon>
        <taxon>Heunggongvirae</taxon>
        <taxon>Uroviricota</taxon>
        <taxon>Caudoviricetes</taxon>
        <taxon>Crassvirales</taxon>
        <taxon>Suoliviridae</taxon>
        <taxon>Bearivirinae</taxon>
        <taxon>Afonbuvirus</taxon>
        <taxon>Afonbuvirus faecalis</taxon>
    </lineage>
</organism>
<dbReference type="KEGG" id="vg:65131143"/>
<dbReference type="RefSeq" id="YP_010112663.1">
    <property type="nucleotide sequence ID" value="NC_055894.1"/>
</dbReference>
<sequence>MEDKVLETVVNGLEYSFEKDILVKPLAPIMVTKEYTEQIPTGEKDEEGFNKYEVKTHTKEVESDFAKGIVLSIPTGADSTIKVGDTIVYPKKFAKDFDLFKDSQLVKPYDVVAKVVK</sequence>
<reference evidence="1 2" key="1">
    <citation type="submission" date="2020-07" db="EMBL/GenBank/DDBJ databases">
        <title>Taxonomic proposal: Crassvirales, a new order of highly abundant and diverse bacterial viruses.</title>
        <authorList>
            <person name="Shkoporov A.N."/>
            <person name="Stockdale S.R."/>
            <person name="Guerin E."/>
            <person name="Ross R.P."/>
            <person name="Hill C."/>
        </authorList>
    </citation>
    <scope>NUCLEOTIDE SEQUENCE [LARGE SCALE GENOMIC DNA]</scope>
</reference>
<accession>A0A7M1RTG2</accession>
<keyword evidence="2" id="KW-1185">Reference proteome</keyword>
<name>A0A7M1RTG2_9CAUD</name>
<protein>
    <submittedName>
        <fullName evidence="1">Chaperonin</fullName>
    </submittedName>
</protein>
<dbReference type="GeneID" id="65131143"/>
<evidence type="ECO:0000313" key="1">
    <source>
        <dbReference type="EMBL" id="QOR57211.1"/>
    </source>
</evidence>